<dbReference type="EMBL" id="OM869559">
    <property type="protein sequence ID" value="UPW41219.1"/>
    <property type="molecule type" value="Genomic_DNA"/>
</dbReference>
<evidence type="ECO:0000313" key="2">
    <source>
        <dbReference type="EMBL" id="UPW41219.1"/>
    </source>
</evidence>
<sequence>MKQSTESPELLNTQDQPAVTASESTPQPSSVSSDTKATCLLPDNEPERIIRDMPGTPFQIVEEKFSNRSQYFLVFGRNRMHADYFEHKEDLENWVRSKPYDLIFTFTAVAVELILAQRSND</sequence>
<organism evidence="2">
    <name type="scientific">Sigmofec virus UA08Rod_4888</name>
    <dbReference type="NCBI Taxonomy" id="2929412"/>
    <lineage>
        <taxon>Viruses</taxon>
        <taxon>Monodnaviria</taxon>
        <taxon>Sangervirae</taxon>
        <taxon>Phixviricota</taxon>
        <taxon>Malgrandaviricetes</taxon>
        <taxon>Petitvirales</taxon>
        <taxon>Microviridae</taxon>
    </lineage>
</organism>
<protein>
    <submittedName>
        <fullName evidence="2">Uncharacterized protein</fullName>
    </submittedName>
</protein>
<evidence type="ECO:0000256" key="1">
    <source>
        <dbReference type="SAM" id="MobiDB-lite"/>
    </source>
</evidence>
<feature type="region of interest" description="Disordered" evidence="1">
    <location>
        <begin position="1"/>
        <end position="41"/>
    </location>
</feature>
<accession>A0A976R711</accession>
<feature type="compositionally biased region" description="Polar residues" evidence="1">
    <location>
        <begin position="1"/>
        <end position="21"/>
    </location>
</feature>
<reference evidence="2" key="1">
    <citation type="submission" date="2022-02" db="EMBL/GenBank/DDBJ databases">
        <title>Towards deciphering the DNA virus diversity associated with rodent species in the families Cricetidae and Heteromyidae.</title>
        <authorList>
            <person name="Lund M."/>
            <person name="Larsen B.B."/>
            <person name="Gryseels S."/>
            <person name="Kraberger S."/>
            <person name="Rowsey D.M."/>
            <person name="Steger L."/>
            <person name="Yule K.M."/>
            <person name="Upham N.S."/>
            <person name="Worobey M."/>
            <person name="Van Doorslaer K."/>
            <person name="Varsani A."/>
        </authorList>
    </citation>
    <scope>NUCLEOTIDE SEQUENCE</scope>
    <source>
        <strain evidence="2">UA08Rod_4888</strain>
    </source>
</reference>
<name>A0A976R711_9VIRU</name>
<feature type="compositionally biased region" description="Low complexity" evidence="1">
    <location>
        <begin position="22"/>
        <end position="33"/>
    </location>
</feature>
<proteinExistence type="predicted"/>